<sequence>MKQIIYSVFLTFFAITIQAQELNCKVVVNYDKITNANTQIFKTLESSLTEFINKTAWTEKTYKDNEKINCSMFITLNSYDSNNFEASIQVQASRPIYNSNFSAPILNINDKDFNFQYIEFQNLYYNPNNFDSNLISTIAYYCYIIIGVDAETFKLDSGADYFQSAQSIVVLAAPSGIKGWSQTDKTQNRYYLVNDMLSPTFRPYREAMFQYHFEGLDMMAKNSKTAKASIVKAINTLALLYDSRPNSYLSRVFFDSKADEIVSIFTGGPNVSAEGLVDQLTKISPLNAAKWATIKN</sequence>
<keyword evidence="2" id="KW-1185">Reference proteome</keyword>
<dbReference type="Proteomes" id="UP000248840">
    <property type="component" value="Unassembled WGS sequence"/>
</dbReference>
<evidence type="ECO:0000313" key="1">
    <source>
        <dbReference type="EMBL" id="RAR75445.1"/>
    </source>
</evidence>
<dbReference type="EMBL" id="QLSZ01000001">
    <property type="protein sequence ID" value="RAR75445.1"/>
    <property type="molecule type" value="Genomic_DNA"/>
</dbReference>
<comment type="caution">
    <text evidence="1">The sequence shown here is derived from an EMBL/GenBank/DDBJ whole genome shotgun (WGS) entry which is preliminary data.</text>
</comment>
<dbReference type="OrthoDB" id="9773381at2"/>
<dbReference type="AlphaFoldDB" id="A0A328YRN8"/>
<gene>
    <name evidence="1" type="ORF">CLV55_101141</name>
</gene>
<evidence type="ECO:0000313" key="2">
    <source>
        <dbReference type="Proteomes" id="UP000248840"/>
    </source>
</evidence>
<name>A0A328YRN8_9FLAO</name>
<organism evidence="1 2">
    <name type="scientific">Flavobacterium aciduliphilum</name>
    <dbReference type="NCBI Taxonomy" id="1101402"/>
    <lineage>
        <taxon>Bacteria</taxon>
        <taxon>Pseudomonadati</taxon>
        <taxon>Bacteroidota</taxon>
        <taxon>Flavobacteriia</taxon>
        <taxon>Flavobacteriales</taxon>
        <taxon>Flavobacteriaceae</taxon>
        <taxon>Flavobacterium</taxon>
    </lineage>
</organism>
<dbReference type="Pfam" id="PF16119">
    <property type="entry name" value="DUF4835"/>
    <property type="match status" value="1"/>
</dbReference>
<proteinExistence type="predicted"/>
<dbReference type="InterPro" id="IPR032274">
    <property type="entry name" value="DUF4835"/>
</dbReference>
<reference evidence="1 2" key="1">
    <citation type="submission" date="2018-06" db="EMBL/GenBank/DDBJ databases">
        <title>Genomic Encyclopedia of Archaeal and Bacterial Type Strains, Phase II (KMG-II): from individual species to whole genera.</title>
        <authorList>
            <person name="Goeker M."/>
        </authorList>
    </citation>
    <scope>NUCLEOTIDE SEQUENCE [LARGE SCALE GENOMIC DNA]</scope>
    <source>
        <strain evidence="1 2">DSM 25663</strain>
    </source>
</reference>
<accession>A0A328YRN8</accession>
<protein>
    <submittedName>
        <fullName evidence="1">Uncharacterized protein DUF4835</fullName>
    </submittedName>
</protein>
<dbReference type="RefSeq" id="WP_112111818.1">
    <property type="nucleotide sequence ID" value="NZ_QLSZ01000001.1"/>
</dbReference>